<feature type="region of interest" description="Disordered" evidence="1">
    <location>
        <begin position="94"/>
        <end position="150"/>
    </location>
</feature>
<protein>
    <submittedName>
        <fullName evidence="2">Uncharacterized protein</fullName>
    </submittedName>
</protein>
<sequence length="284" mass="32011">MELSNMDPGLLAKFKQFLAFRAIQRNNTVKGTLDLFNLLTHVRSSNGFPKKRLELENTYTRSSPNSKKQPKSVLERSTTPCAFAWRDKQARQNRLLSPTPPPIPTPSPDATPAPSNSRKRGCSPSPVSGPSKRRQTNNNHSNAPPHPYDTCKTAVNKANCHWIKKPKGYQPGRGNHNPIHVAIGLQDNYDFSSDIQSLVRKAAIKFRPRNLMLKPGQKLTLKHYGPLTKKKINDYMYKQFPFLYHTRNESGEDSWAIDAMLSSYFASNSAYTKAGSTFLTKHSI</sequence>
<organism evidence="2 3">
    <name type="scientific">Rhizoctonia solani</name>
    <dbReference type="NCBI Taxonomy" id="456999"/>
    <lineage>
        <taxon>Eukaryota</taxon>
        <taxon>Fungi</taxon>
        <taxon>Dikarya</taxon>
        <taxon>Basidiomycota</taxon>
        <taxon>Agaricomycotina</taxon>
        <taxon>Agaricomycetes</taxon>
        <taxon>Cantharellales</taxon>
        <taxon>Ceratobasidiaceae</taxon>
        <taxon>Rhizoctonia</taxon>
    </lineage>
</organism>
<comment type="caution">
    <text evidence="2">The sequence shown here is derived from an EMBL/GenBank/DDBJ whole genome shotgun (WGS) entry which is preliminary data.</text>
</comment>
<dbReference type="EMBL" id="JACYCD010000003">
    <property type="protein sequence ID" value="KAF8715300.1"/>
    <property type="molecule type" value="Genomic_DNA"/>
</dbReference>
<dbReference type="AlphaFoldDB" id="A0A8H7I1H4"/>
<dbReference type="OrthoDB" id="3268822at2759"/>
<reference evidence="2" key="1">
    <citation type="submission" date="2020-09" db="EMBL/GenBank/DDBJ databases">
        <title>Comparative genome analyses of four rice-infecting Rhizoctonia solani isolates reveal extensive enrichment of homogalacturonan modification genes.</title>
        <authorList>
            <person name="Lee D.-Y."/>
            <person name="Jeon J."/>
            <person name="Kim K.-T."/>
            <person name="Cheong K."/>
            <person name="Song H."/>
            <person name="Choi G."/>
            <person name="Ko J."/>
            <person name="Opiyo S.O."/>
            <person name="Zuo S."/>
            <person name="Madhav S."/>
            <person name="Lee Y.-H."/>
            <person name="Wang G.-L."/>
        </authorList>
    </citation>
    <scope>NUCLEOTIDE SEQUENCE</scope>
    <source>
        <strain evidence="2">AG1-IA WGL</strain>
    </source>
</reference>
<name>A0A8H7I1H4_9AGAM</name>
<feature type="region of interest" description="Disordered" evidence="1">
    <location>
        <begin position="53"/>
        <end position="76"/>
    </location>
</feature>
<proteinExistence type="predicted"/>
<gene>
    <name evidence="2" type="ORF">RHS03_00005</name>
</gene>
<feature type="compositionally biased region" description="Pro residues" evidence="1">
    <location>
        <begin position="98"/>
        <end position="111"/>
    </location>
</feature>
<feature type="non-terminal residue" evidence="2">
    <location>
        <position position="1"/>
    </location>
</feature>
<evidence type="ECO:0000313" key="3">
    <source>
        <dbReference type="Proteomes" id="UP000602905"/>
    </source>
</evidence>
<evidence type="ECO:0000256" key="1">
    <source>
        <dbReference type="SAM" id="MobiDB-lite"/>
    </source>
</evidence>
<accession>A0A8H7I1H4</accession>
<dbReference type="Proteomes" id="UP000602905">
    <property type="component" value="Unassembled WGS sequence"/>
</dbReference>
<evidence type="ECO:0000313" key="2">
    <source>
        <dbReference type="EMBL" id="KAF8715300.1"/>
    </source>
</evidence>
<feature type="compositionally biased region" description="Polar residues" evidence="1">
    <location>
        <begin position="57"/>
        <end position="67"/>
    </location>
</feature>